<accession>A0ACC0ARG0</accession>
<organism evidence="1 2">
    <name type="scientific">Catharanthus roseus</name>
    <name type="common">Madagascar periwinkle</name>
    <name type="synonym">Vinca rosea</name>
    <dbReference type="NCBI Taxonomy" id="4058"/>
    <lineage>
        <taxon>Eukaryota</taxon>
        <taxon>Viridiplantae</taxon>
        <taxon>Streptophyta</taxon>
        <taxon>Embryophyta</taxon>
        <taxon>Tracheophyta</taxon>
        <taxon>Spermatophyta</taxon>
        <taxon>Magnoliopsida</taxon>
        <taxon>eudicotyledons</taxon>
        <taxon>Gunneridae</taxon>
        <taxon>Pentapetalae</taxon>
        <taxon>asterids</taxon>
        <taxon>lamiids</taxon>
        <taxon>Gentianales</taxon>
        <taxon>Apocynaceae</taxon>
        <taxon>Rauvolfioideae</taxon>
        <taxon>Vinceae</taxon>
        <taxon>Catharanthinae</taxon>
        <taxon>Catharanthus</taxon>
    </lineage>
</organism>
<reference evidence="2" key="1">
    <citation type="journal article" date="2023" name="Nat. Plants">
        <title>Single-cell RNA sequencing provides a high-resolution roadmap for understanding the multicellular compartmentation of specialized metabolism.</title>
        <authorList>
            <person name="Sun S."/>
            <person name="Shen X."/>
            <person name="Li Y."/>
            <person name="Li Y."/>
            <person name="Wang S."/>
            <person name="Li R."/>
            <person name="Zhang H."/>
            <person name="Shen G."/>
            <person name="Guo B."/>
            <person name="Wei J."/>
            <person name="Xu J."/>
            <person name="St-Pierre B."/>
            <person name="Chen S."/>
            <person name="Sun C."/>
        </authorList>
    </citation>
    <scope>NUCLEOTIDE SEQUENCE [LARGE SCALE GENOMIC DNA]</scope>
</reference>
<keyword evidence="2" id="KW-1185">Reference proteome</keyword>
<dbReference type="Proteomes" id="UP001060085">
    <property type="component" value="Linkage Group LG05"/>
</dbReference>
<protein>
    <submittedName>
        <fullName evidence="1">Uncharacterized protein</fullName>
    </submittedName>
</protein>
<name>A0ACC0ARG0_CATRO</name>
<evidence type="ECO:0000313" key="1">
    <source>
        <dbReference type="EMBL" id="KAI5662744.1"/>
    </source>
</evidence>
<dbReference type="EMBL" id="CM044705">
    <property type="protein sequence ID" value="KAI5662744.1"/>
    <property type="molecule type" value="Genomic_DNA"/>
</dbReference>
<comment type="caution">
    <text evidence="1">The sequence shown here is derived from an EMBL/GenBank/DDBJ whole genome shotgun (WGS) entry which is preliminary data.</text>
</comment>
<proteinExistence type="predicted"/>
<gene>
    <name evidence="1" type="ORF">M9H77_22067</name>
</gene>
<evidence type="ECO:0000313" key="2">
    <source>
        <dbReference type="Proteomes" id="UP001060085"/>
    </source>
</evidence>
<sequence length="172" mass="19613">MTNSQDVSESPKEAQPLLRRSLRVRKKNPNPQIQPLLKMFEVPLVQTIATDPRIQQAKNLAVAQAQQEGCTGNYRVFDSAFGNFLVPVVPTRAELRERRDAAIYKLGYYNKLIQIIRKGKKGRVTSVPNVEKDVFLETCFAAKFFSAEPELRAVWWGFGRLRQESQLHHSTG</sequence>